<dbReference type="FunFam" id="3.40.50.2000:FF:000036">
    <property type="entry name" value="Alpha,alpha-trehalose-phosphate synthase subunit Tps2"/>
    <property type="match status" value="1"/>
</dbReference>
<dbReference type="GO" id="GO:0005829">
    <property type="term" value="C:cytosol"/>
    <property type="evidence" value="ECO:0007669"/>
    <property type="project" value="TreeGrafter"/>
</dbReference>
<reference evidence="3" key="1">
    <citation type="submission" date="2020-01" db="EMBL/GenBank/DDBJ databases">
        <title>Genome Sequencing of Three Apophysomyces-Like Fungal Strains Confirms a Novel Fungal Genus in the Mucoromycota with divergent Burkholderia-like Endosymbiotic Bacteria.</title>
        <authorList>
            <person name="Stajich J.E."/>
            <person name="Macias A.M."/>
            <person name="Carter-House D."/>
            <person name="Lovett B."/>
            <person name="Kasson L.R."/>
            <person name="Berry K."/>
            <person name="Grigoriev I."/>
            <person name="Chang Y."/>
            <person name="Spatafora J."/>
            <person name="Kasson M.T."/>
        </authorList>
    </citation>
    <scope>NUCLEOTIDE SEQUENCE</scope>
    <source>
        <strain evidence="3">NRRL A-21654</strain>
    </source>
</reference>
<dbReference type="InterPro" id="IPR006379">
    <property type="entry name" value="HAD-SF_hydro_IIB"/>
</dbReference>
<dbReference type="NCBIfam" id="TIGR01484">
    <property type="entry name" value="HAD-SF-IIB"/>
    <property type="match status" value="1"/>
</dbReference>
<protein>
    <submittedName>
        <fullName evidence="3">Threalose-6-phosphate phosphatase</fullName>
    </submittedName>
</protein>
<evidence type="ECO:0000256" key="1">
    <source>
        <dbReference type="ARBA" id="ARBA00005409"/>
    </source>
</evidence>
<dbReference type="Gene3D" id="3.40.50.2000">
    <property type="entry name" value="Glycogen Phosphorylase B"/>
    <property type="match status" value="2"/>
</dbReference>
<dbReference type="GO" id="GO:0005992">
    <property type="term" value="P:trehalose biosynthetic process"/>
    <property type="evidence" value="ECO:0007669"/>
    <property type="project" value="InterPro"/>
</dbReference>
<dbReference type="InterPro" id="IPR003337">
    <property type="entry name" value="Trehalose_PPase"/>
</dbReference>
<dbReference type="Pfam" id="PF00982">
    <property type="entry name" value="Glyco_transf_20"/>
    <property type="match status" value="1"/>
</dbReference>
<accession>A0A8H7BXR5</accession>
<dbReference type="CDD" id="cd01627">
    <property type="entry name" value="HAD_TPP"/>
    <property type="match status" value="1"/>
</dbReference>
<dbReference type="GO" id="GO:0003825">
    <property type="term" value="F:alpha,alpha-trehalose-phosphate synthase (UDP-forming) activity"/>
    <property type="evidence" value="ECO:0007669"/>
    <property type="project" value="TreeGrafter"/>
</dbReference>
<dbReference type="FunFam" id="3.40.50.1000:FF:000052">
    <property type="entry name" value="Alpha,alpha-trehalose-phosphate synthase [UDP-forming] 6"/>
    <property type="match status" value="1"/>
</dbReference>
<comment type="caution">
    <text evidence="3">The sequence shown here is derived from an EMBL/GenBank/DDBJ whole genome shotgun (WGS) entry which is preliminary data.</text>
</comment>
<dbReference type="Pfam" id="PF02358">
    <property type="entry name" value="Trehalose_PPase"/>
    <property type="match status" value="1"/>
</dbReference>
<dbReference type="FunFam" id="3.30.70.1020:FF:000002">
    <property type="entry name" value="Trehalose-6-phosphate synthase 2"/>
    <property type="match status" value="1"/>
</dbReference>
<dbReference type="Gene3D" id="3.40.50.1000">
    <property type="entry name" value="HAD superfamily/HAD-like"/>
    <property type="match status" value="1"/>
</dbReference>
<sequence>MDSAEEILQPVKGRIIHVAHKIGHEIVFDSNERSWTFIPRQDHAAMYAGMDSLRDDWDSVLIGWTGRLYESSETRTPLDVSTLTEEEKLAIASDFSKQHQGIPLFLDNESIAGHYNGYCKTIMWPLLNYMIWTDATDGRSEERHWETYRAVNQLYTDHVVQNYREGDVVWVHDYHLLLVPEMVRAKIPKARIGLFVHAPFASSEIFRCLPKRQEILKGMMGANLVGFQSYAYARHFISTCTRLLGLESTPDGVDGGAAHSCHVGTFPIGIDPMRVEKKCRDPLVLPKTRAIAEMYAGKKVVIARDKLDLVKGVLQKLAAFEKFLIEYPHWRNKVVLIQLTDNSTNDSTKLERKVSDMVARINGTFGSLEFAPVHHFHHHIQPDEYYALLSMADAALITNGRDGVNTTSLEYVVCQQKKHSPLILSELMGTSSSMSSALMVNPWDYIGVAKAINDALTMSEEEKLSRQTQLMAHVKTHTASFWAHSFIKMLVHTIPDQNKLTSLLDTEELLCKYKRAKKRLLCFDYDGTLTPIRKTPHTALPLPETLAALEALCNDPKNEVWVISGRDEATLDKWLGHISNLGLSAEHGSFMRYPGSNKWMNMTEHVDMTWKADVVEVFSYYTERTIGSFIEHKRCAVTWHYRLADPEYGAFQAKECQNHLENAILSKMPVEVLVGKKKLEVRPSVVNKGEVVKRLLNEIDFCLCCGDDRTDEDMFKILNRSTVDKKFSVVVGAEDKKTQALWHIPTAQDVTTAIKAMATAN</sequence>
<evidence type="ECO:0000256" key="2">
    <source>
        <dbReference type="ARBA" id="ARBA00006330"/>
    </source>
</evidence>
<dbReference type="InterPro" id="IPR036412">
    <property type="entry name" value="HAD-like_sf"/>
</dbReference>
<dbReference type="NCBIfam" id="TIGR00685">
    <property type="entry name" value="T6PP"/>
    <property type="match status" value="1"/>
</dbReference>
<dbReference type="Proteomes" id="UP000605846">
    <property type="component" value="Unassembled WGS sequence"/>
</dbReference>
<dbReference type="CDD" id="cd03788">
    <property type="entry name" value="GT20_TPS"/>
    <property type="match status" value="1"/>
</dbReference>
<dbReference type="AlphaFoldDB" id="A0A8H7BXR5"/>
<dbReference type="InterPro" id="IPR001830">
    <property type="entry name" value="Glyco_trans_20"/>
</dbReference>
<dbReference type="Gene3D" id="3.30.70.1020">
    <property type="entry name" value="Trehalose-6-phosphate phosphatase related protein, domain 2"/>
    <property type="match status" value="1"/>
</dbReference>
<dbReference type="SUPFAM" id="SSF53756">
    <property type="entry name" value="UDP-Glycosyltransferase/glycogen phosphorylase"/>
    <property type="match status" value="1"/>
</dbReference>
<name>A0A8H7BXR5_9FUNG</name>
<keyword evidence="4" id="KW-1185">Reference proteome</keyword>
<proteinExistence type="inferred from homology"/>
<comment type="similarity">
    <text evidence="1">In the N-terminal section; belongs to the glycosyltransferase 20 family.</text>
</comment>
<dbReference type="InterPro" id="IPR023214">
    <property type="entry name" value="HAD_sf"/>
</dbReference>
<dbReference type="EMBL" id="JABAYA010000056">
    <property type="protein sequence ID" value="KAF7727447.1"/>
    <property type="molecule type" value="Genomic_DNA"/>
</dbReference>
<dbReference type="PANTHER" id="PTHR10788">
    <property type="entry name" value="TREHALOSE-6-PHOSPHATE SYNTHASE"/>
    <property type="match status" value="1"/>
</dbReference>
<dbReference type="OrthoDB" id="755951at2759"/>
<dbReference type="SUPFAM" id="SSF56784">
    <property type="entry name" value="HAD-like"/>
    <property type="match status" value="1"/>
</dbReference>
<gene>
    <name evidence="3" type="primary">TPS2_5</name>
    <name evidence="3" type="ORF">EC973_007516</name>
</gene>
<comment type="similarity">
    <text evidence="2">In the C-terminal section; belongs to the trehalose phosphatase family.</text>
</comment>
<organism evidence="3 4">
    <name type="scientific">Apophysomyces ossiformis</name>
    <dbReference type="NCBI Taxonomy" id="679940"/>
    <lineage>
        <taxon>Eukaryota</taxon>
        <taxon>Fungi</taxon>
        <taxon>Fungi incertae sedis</taxon>
        <taxon>Mucoromycota</taxon>
        <taxon>Mucoromycotina</taxon>
        <taxon>Mucoromycetes</taxon>
        <taxon>Mucorales</taxon>
        <taxon>Mucorineae</taxon>
        <taxon>Mucoraceae</taxon>
        <taxon>Apophysomyces</taxon>
    </lineage>
</organism>
<evidence type="ECO:0000313" key="3">
    <source>
        <dbReference type="EMBL" id="KAF7727447.1"/>
    </source>
</evidence>
<dbReference type="GO" id="GO:0005946">
    <property type="term" value="C:alpha,alpha-trehalose-phosphate synthase complex (UDP-forming)"/>
    <property type="evidence" value="ECO:0007669"/>
    <property type="project" value="TreeGrafter"/>
</dbReference>
<dbReference type="PANTHER" id="PTHR10788:SF123">
    <property type="entry name" value="TREHALOSE-PHOSPHATASE"/>
    <property type="match status" value="1"/>
</dbReference>
<dbReference type="GO" id="GO:0004805">
    <property type="term" value="F:trehalose-phosphatase activity"/>
    <property type="evidence" value="ECO:0007669"/>
    <property type="project" value="TreeGrafter"/>
</dbReference>
<evidence type="ECO:0000313" key="4">
    <source>
        <dbReference type="Proteomes" id="UP000605846"/>
    </source>
</evidence>